<dbReference type="RefSeq" id="WP_257742495.1">
    <property type="nucleotide sequence ID" value="NZ_CP096115.1"/>
</dbReference>
<proteinExistence type="inferred from homology"/>
<comment type="similarity">
    <text evidence="1 2">Belongs to the UPF0235 family.</text>
</comment>
<dbReference type="Pfam" id="PF02594">
    <property type="entry name" value="DUF167"/>
    <property type="match status" value="1"/>
</dbReference>
<dbReference type="GO" id="GO:0005737">
    <property type="term" value="C:cytoplasm"/>
    <property type="evidence" value="ECO:0007669"/>
    <property type="project" value="TreeGrafter"/>
</dbReference>
<dbReference type="EMBL" id="CP096115">
    <property type="protein sequence ID" value="UUX92345.1"/>
    <property type="molecule type" value="Genomic_DNA"/>
</dbReference>
<dbReference type="SMART" id="SM01152">
    <property type="entry name" value="DUF167"/>
    <property type="match status" value="1"/>
</dbReference>
<dbReference type="Proteomes" id="UP001060368">
    <property type="component" value="Chromosome"/>
</dbReference>
<dbReference type="AlphaFoldDB" id="A0A9E7PLF4"/>
<evidence type="ECO:0000313" key="4">
    <source>
        <dbReference type="Proteomes" id="UP001060368"/>
    </source>
</evidence>
<dbReference type="InterPro" id="IPR003746">
    <property type="entry name" value="DUF167"/>
</dbReference>
<evidence type="ECO:0000256" key="1">
    <source>
        <dbReference type="ARBA" id="ARBA00010364"/>
    </source>
</evidence>
<evidence type="ECO:0000256" key="2">
    <source>
        <dbReference type="HAMAP-Rule" id="MF_00634"/>
    </source>
</evidence>
<name>A0A9E7PLF4_9EURY</name>
<dbReference type="KEGG" id="mend:L6E24_13550"/>
<dbReference type="InterPro" id="IPR036591">
    <property type="entry name" value="YggU-like_sf"/>
</dbReference>
<reference evidence="3" key="1">
    <citation type="submission" date="2022-04" db="EMBL/GenBank/DDBJ databases">
        <title>Complete genome of Methanoplanus endosymbiosus DSM 3599.</title>
        <authorList>
            <person name="Chen S.-C."/>
            <person name="You Y.-T."/>
            <person name="Zhou Y.-Z."/>
            <person name="Lai M.-C."/>
        </authorList>
    </citation>
    <scope>NUCLEOTIDE SEQUENCE</scope>
    <source>
        <strain evidence="3">DSM 3599</strain>
    </source>
</reference>
<dbReference type="PANTHER" id="PTHR13420">
    <property type="entry name" value="UPF0235 PROTEIN C15ORF40"/>
    <property type="match status" value="1"/>
</dbReference>
<dbReference type="NCBIfam" id="TIGR00251">
    <property type="entry name" value="DUF167 family protein"/>
    <property type="match status" value="1"/>
</dbReference>
<organism evidence="3 4">
    <name type="scientific">Methanoplanus endosymbiosus</name>
    <dbReference type="NCBI Taxonomy" id="33865"/>
    <lineage>
        <taxon>Archaea</taxon>
        <taxon>Methanobacteriati</taxon>
        <taxon>Methanobacteriota</taxon>
        <taxon>Stenosarchaea group</taxon>
        <taxon>Methanomicrobia</taxon>
        <taxon>Methanomicrobiales</taxon>
        <taxon>Methanomicrobiaceae</taxon>
        <taxon>Methanoplanus</taxon>
    </lineage>
</organism>
<protein>
    <recommendedName>
        <fullName evidence="2">UPF0235 protein L6E24_13550</fullName>
    </recommendedName>
</protein>
<dbReference type="HAMAP" id="MF_00634">
    <property type="entry name" value="UPF0235"/>
    <property type="match status" value="1"/>
</dbReference>
<dbReference type="GeneID" id="74308748"/>
<sequence>MNLEDAVFISKNGITITLDVSPGSKKTVFPSGYNEWRKAILCRISAPPVDGKANKEIERAVSDFFSLPKRDVSIISGQTSSLKRVLIEGIEPDRALELLKSSMNK</sequence>
<dbReference type="SUPFAM" id="SSF69786">
    <property type="entry name" value="YggU-like"/>
    <property type="match status" value="1"/>
</dbReference>
<evidence type="ECO:0000313" key="3">
    <source>
        <dbReference type="EMBL" id="UUX92345.1"/>
    </source>
</evidence>
<keyword evidence="4" id="KW-1185">Reference proteome</keyword>
<dbReference type="PANTHER" id="PTHR13420:SF7">
    <property type="entry name" value="UPF0235 PROTEIN C15ORF40"/>
    <property type="match status" value="1"/>
</dbReference>
<dbReference type="Gene3D" id="3.30.1200.10">
    <property type="entry name" value="YggU-like"/>
    <property type="match status" value="1"/>
</dbReference>
<accession>A0A9E7PLF4</accession>
<gene>
    <name evidence="3" type="ORF">L6E24_13550</name>
</gene>